<dbReference type="InterPro" id="IPR029066">
    <property type="entry name" value="PLP-binding_barrel"/>
</dbReference>
<proteinExistence type="predicted"/>
<organism evidence="2 3">
    <name type="scientific">Kribbella orskensis</name>
    <dbReference type="NCBI Taxonomy" id="2512216"/>
    <lineage>
        <taxon>Bacteria</taxon>
        <taxon>Bacillati</taxon>
        <taxon>Actinomycetota</taxon>
        <taxon>Actinomycetes</taxon>
        <taxon>Propionibacteriales</taxon>
        <taxon>Kribbellaceae</taxon>
        <taxon>Kribbella</taxon>
    </lineage>
</organism>
<gene>
    <name evidence="2" type="ORF">EV644_12783</name>
</gene>
<dbReference type="InterPro" id="IPR026956">
    <property type="entry name" value="D-ser_dehydrat-like_dom"/>
</dbReference>
<dbReference type="Pfam" id="PF14031">
    <property type="entry name" value="D-ser_dehydrat"/>
    <property type="match status" value="1"/>
</dbReference>
<keyword evidence="3" id="KW-1185">Reference proteome</keyword>
<dbReference type="EMBL" id="SLWM01000027">
    <property type="protein sequence ID" value="TCO12192.1"/>
    <property type="molecule type" value="Genomic_DNA"/>
</dbReference>
<evidence type="ECO:0000313" key="2">
    <source>
        <dbReference type="EMBL" id="TCO12192.1"/>
    </source>
</evidence>
<name>A0ABY2B912_9ACTN</name>
<reference evidence="2 3" key="1">
    <citation type="journal article" date="2015" name="Stand. Genomic Sci.">
        <title>Genomic Encyclopedia of Bacterial and Archaeal Type Strains, Phase III: the genomes of soil and plant-associated and newly described type strains.</title>
        <authorList>
            <person name="Whitman W.B."/>
            <person name="Woyke T."/>
            <person name="Klenk H.P."/>
            <person name="Zhou Y."/>
            <person name="Lilburn T.G."/>
            <person name="Beck B.J."/>
            <person name="De Vos P."/>
            <person name="Vandamme P."/>
            <person name="Eisen J.A."/>
            <person name="Garrity G."/>
            <person name="Hugenholtz P."/>
            <person name="Kyrpides N.C."/>
        </authorList>
    </citation>
    <scope>NUCLEOTIDE SEQUENCE [LARGE SCALE GENOMIC DNA]</scope>
    <source>
        <strain evidence="2 3">VKM Ac-2538</strain>
    </source>
</reference>
<evidence type="ECO:0000313" key="3">
    <source>
        <dbReference type="Proteomes" id="UP000295818"/>
    </source>
</evidence>
<evidence type="ECO:0000259" key="1">
    <source>
        <dbReference type="SMART" id="SM01119"/>
    </source>
</evidence>
<dbReference type="InterPro" id="IPR051466">
    <property type="entry name" value="D-amino_acid_metab_enzyme"/>
</dbReference>
<dbReference type="Gene3D" id="3.20.20.10">
    <property type="entry name" value="Alanine racemase"/>
    <property type="match status" value="1"/>
</dbReference>
<dbReference type="PANTHER" id="PTHR28004:SF8">
    <property type="entry name" value="D-SERINE DEAMINASE"/>
    <property type="match status" value="1"/>
</dbReference>
<protein>
    <submittedName>
        <fullName evidence="2">Serine dehydratase-like protein</fullName>
    </submittedName>
</protein>
<sequence length="236" mass="25971">MDIARAVRGRSPYLALVGVEGFEGLLQYRAPDRREADVRDFLRFLVSIAEEVERLDLFDAQDVVLSAGGSAFYDVVVDEFARAGLKRSTRIVLRSGCYLTHDSGIYGTLLEDINRRTSTPLAFEPALEVWAQVLSTPEPGLVIVSAGRRDFGEDAGNPAVLKHARQGVVRALPEAWRVTGVSDQHAHIHAPGGHGIAVGDLIALGPSHPCTTFDKWRVLHLVDKNYTVVDTVRTWF</sequence>
<dbReference type="InterPro" id="IPR042208">
    <property type="entry name" value="D-ser_dehydrat-like_sf"/>
</dbReference>
<feature type="domain" description="D-serine dehydratase-like" evidence="1">
    <location>
        <begin position="126"/>
        <end position="223"/>
    </location>
</feature>
<dbReference type="Gene3D" id="2.40.37.20">
    <property type="entry name" value="D-serine dehydratase-like domain"/>
    <property type="match status" value="1"/>
</dbReference>
<comment type="caution">
    <text evidence="2">The sequence shown here is derived from an EMBL/GenBank/DDBJ whole genome shotgun (WGS) entry which is preliminary data.</text>
</comment>
<dbReference type="PANTHER" id="PTHR28004">
    <property type="entry name" value="ZGC:162816-RELATED"/>
    <property type="match status" value="1"/>
</dbReference>
<dbReference type="SMART" id="SM01119">
    <property type="entry name" value="D-ser_dehydrat"/>
    <property type="match status" value="1"/>
</dbReference>
<dbReference type="RefSeq" id="WP_132195541.1">
    <property type="nucleotide sequence ID" value="NZ_SLWM01000027.1"/>
</dbReference>
<accession>A0ABY2B912</accession>
<dbReference type="Proteomes" id="UP000295818">
    <property type="component" value="Unassembled WGS sequence"/>
</dbReference>